<dbReference type="SUPFAM" id="SSF116960">
    <property type="entry name" value="YfbU-like"/>
    <property type="match status" value="1"/>
</dbReference>
<sequence length="101" mass="12447">MHRRLIWSHEKLGSPDSIDKENLKFVGFDYNDSLEFKYARYAEFYMHEIGRYEELHKENEYDDYNSHHSMINSYRRMLSIWESTEDKYNLSIEEIEKIIRA</sequence>
<reference evidence="1 2" key="1">
    <citation type="submission" date="2012-04" db="EMBL/GenBank/DDBJ databases">
        <title>The Genome Sequence of Bacillus cereus MC67.</title>
        <authorList>
            <consortium name="The Broad Institute Genome Sequencing Platform"/>
            <consortium name="The Broad Institute Genome Sequencing Center for Infectious Disease"/>
            <person name="Feldgarden M."/>
            <person name="Van der Auwera G.A."/>
            <person name="Mahillon J."/>
            <person name="Duprez V."/>
            <person name="Timmery S."/>
            <person name="Mattelet C."/>
            <person name="Dierick K."/>
            <person name="Sun M."/>
            <person name="Yu Z."/>
            <person name="Zhu L."/>
            <person name="Hu X."/>
            <person name="Shank E.B."/>
            <person name="Swiecicka I."/>
            <person name="Hansen B.M."/>
            <person name="Andrup L."/>
            <person name="Young S.K."/>
            <person name="Zeng Q."/>
            <person name="Gargeya S."/>
            <person name="Fitzgerald M."/>
            <person name="Haas B."/>
            <person name="Abouelleil A."/>
            <person name="Alvarado L."/>
            <person name="Arachchi H.M."/>
            <person name="Berlin A."/>
            <person name="Chapman S.B."/>
            <person name="Goldberg J."/>
            <person name="Griggs A."/>
            <person name="Gujja S."/>
            <person name="Hansen M."/>
            <person name="Howarth C."/>
            <person name="Imamovic A."/>
            <person name="Larimer J."/>
            <person name="McCowen C."/>
            <person name="Montmayeur A."/>
            <person name="Murphy C."/>
            <person name="Neiman D."/>
            <person name="Pearson M."/>
            <person name="Priest M."/>
            <person name="Roberts A."/>
            <person name="Saif S."/>
            <person name="Shea T."/>
            <person name="Sisk P."/>
            <person name="Sykes S."/>
            <person name="Wortman J."/>
            <person name="Nusbaum C."/>
            <person name="Birren B."/>
        </authorList>
    </citation>
    <scope>NUCLEOTIDE SEQUENCE [LARGE SCALE GENOMIC DNA]</scope>
    <source>
        <strain evidence="1 2">MC67</strain>
    </source>
</reference>
<proteinExistence type="predicted"/>
<dbReference type="EMBL" id="AHEN01000056">
    <property type="protein sequence ID" value="EJQ91582.1"/>
    <property type="molecule type" value="Genomic_DNA"/>
</dbReference>
<comment type="caution">
    <text evidence="1">The sequence shown here is derived from an EMBL/GenBank/DDBJ whole genome shotgun (WGS) entry which is preliminary data.</text>
</comment>
<dbReference type="Proteomes" id="UP000006997">
    <property type="component" value="Unassembled WGS sequence"/>
</dbReference>
<dbReference type="Pfam" id="PF03887">
    <property type="entry name" value="YfbU"/>
    <property type="match status" value="1"/>
</dbReference>
<organism evidence="1 2">
    <name type="scientific">Bacillus cereus MC67</name>
    <dbReference type="NCBI Taxonomy" id="1053219"/>
    <lineage>
        <taxon>Bacteria</taxon>
        <taxon>Bacillati</taxon>
        <taxon>Bacillota</taxon>
        <taxon>Bacilli</taxon>
        <taxon>Bacillales</taxon>
        <taxon>Bacillaceae</taxon>
        <taxon>Bacillus</taxon>
        <taxon>Bacillus cereus group</taxon>
    </lineage>
</organism>
<gene>
    <name evidence="1" type="ORF">II3_05521</name>
</gene>
<evidence type="ECO:0000313" key="2">
    <source>
        <dbReference type="Proteomes" id="UP000006997"/>
    </source>
</evidence>
<dbReference type="InterPro" id="IPR023146">
    <property type="entry name" value="YfbU_alpha-helical_sf"/>
</dbReference>
<dbReference type="InterPro" id="IPR005587">
    <property type="entry name" value="UPF0304_YfbU"/>
</dbReference>
<dbReference type="PATRIC" id="fig|1053219.3.peg.5653"/>
<accession>J8EJY5</accession>
<dbReference type="AlphaFoldDB" id="J8EJY5"/>
<name>J8EJY5_BACCE</name>
<dbReference type="Gene3D" id="1.10.3190.10">
    <property type="entry name" value="yfbu gene product, domain 2"/>
    <property type="match status" value="1"/>
</dbReference>
<dbReference type="HOGENOM" id="CLU_2285668_0_0_9"/>
<protein>
    <submittedName>
        <fullName evidence="1">Uncharacterized protein</fullName>
    </submittedName>
</protein>
<evidence type="ECO:0000313" key="1">
    <source>
        <dbReference type="EMBL" id="EJQ91582.1"/>
    </source>
</evidence>